<evidence type="ECO:0000313" key="1">
    <source>
        <dbReference type="EMBL" id="ORZ18406.1"/>
    </source>
</evidence>
<dbReference type="AlphaFoldDB" id="A0A1Y2GRD0"/>
<reference evidence="1 2" key="1">
    <citation type="submission" date="2016-07" db="EMBL/GenBank/DDBJ databases">
        <title>Pervasive Adenine N6-methylation of Active Genes in Fungi.</title>
        <authorList>
            <consortium name="DOE Joint Genome Institute"/>
            <person name="Mondo S.J."/>
            <person name="Dannebaum R.O."/>
            <person name="Kuo R.C."/>
            <person name="Labutti K."/>
            <person name="Haridas S."/>
            <person name="Kuo A."/>
            <person name="Salamov A."/>
            <person name="Ahrendt S.R."/>
            <person name="Lipzen A."/>
            <person name="Sullivan W."/>
            <person name="Andreopoulos W.B."/>
            <person name="Clum A."/>
            <person name="Lindquist E."/>
            <person name="Daum C."/>
            <person name="Ramamoorthy G.K."/>
            <person name="Gryganskyi A."/>
            <person name="Culley D."/>
            <person name="Magnuson J.K."/>
            <person name="James T.Y."/>
            <person name="O'Malley M.A."/>
            <person name="Stajich J.E."/>
            <person name="Spatafora J.W."/>
            <person name="Visel A."/>
            <person name="Grigoriev I.V."/>
        </authorList>
    </citation>
    <scope>NUCLEOTIDE SEQUENCE [LARGE SCALE GENOMIC DNA]</scope>
    <source>
        <strain evidence="1 2">NRRL 3116</strain>
    </source>
</reference>
<proteinExistence type="predicted"/>
<dbReference type="InParanoid" id="A0A1Y2GRD0"/>
<dbReference type="RefSeq" id="XP_021882201.1">
    <property type="nucleotide sequence ID" value="XM_022026515.1"/>
</dbReference>
<dbReference type="EMBL" id="MCFF01000015">
    <property type="protein sequence ID" value="ORZ18406.1"/>
    <property type="molecule type" value="Genomic_DNA"/>
</dbReference>
<dbReference type="Proteomes" id="UP000193648">
    <property type="component" value="Unassembled WGS sequence"/>
</dbReference>
<comment type="caution">
    <text evidence="1">The sequence shown here is derived from an EMBL/GenBank/DDBJ whole genome shotgun (WGS) entry which is preliminary data.</text>
</comment>
<organism evidence="1 2">
    <name type="scientific">Lobosporangium transversale</name>
    <dbReference type="NCBI Taxonomy" id="64571"/>
    <lineage>
        <taxon>Eukaryota</taxon>
        <taxon>Fungi</taxon>
        <taxon>Fungi incertae sedis</taxon>
        <taxon>Mucoromycota</taxon>
        <taxon>Mortierellomycotina</taxon>
        <taxon>Mortierellomycetes</taxon>
        <taxon>Mortierellales</taxon>
        <taxon>Mortierellaceae</taxon>
        <taxon>Lobosporangium</taxon>
    </lineage>
</organism>
<name>A0A1Y2GRD0_9FUNG</name>
<protein>
    <submittedName>
        <fullName evidence="1">Uncharacterized protein</fullName>
    </submittedName>
</protein>
<sequence>MTTGYQDDGNRYVCSLALDSTVEEELVESLEEISILTMGETPRARASEENPTVLAARTSEEVSTASAASAASAAAAASEEAIHSFSCNLCAIKQPGLDHYFCSCGRYSQGKRGESSYRKQVRRSEGKRTYQVCVHDQERMQKIPSYRIAFRRGGRYPPNDLLTTSLMAF</sequence>
<accession>A0A1Y2GRD0</accession>
<evidence type="ECO:0000313" key="2">
    <source>
        <dbReference type="Proteomes" id="UP000193648"/>
    </source>
</evidence>
<gene>
    <name evidence="1" type="ORF">BCR41DRAFT_370197</name>
</gene>
<keyword evidence="2" id="KW-1185">Reference proteome</keyword>
<dbReference type="GeneID" id="33568358"/>